<proteinExistence type="predicted"/>
<name>A0A1M6U3P2_9FLAO</name>
<dbReference type="Proteomes" id="UP000184314">
    <property type="component" value="Unassembled WGS sequence"/>
</dbReference>
<feature type="domain" description="YspA cpYpsA-related SLOG" evidence="1">
    <location>
        <begin position="4"/>
        <end position="71"/>
    </location>
</feature>
<organism evidence="2 3">
    <name type="scientific">Maribacter aquivivus</name>
    <dbReference type="NCBI Taxonomy" id="228958"/>
    <lineage>
        <taxon>Bacteria</taxon>
        <taxon>Pseudomonadati</taxon>
        <taxon>Bacteroidota</taxon>
        <taxon>Flavobacteriia</taxon>
        <taxon>Flavobacteriales</taxon>
        <taxon>Flavobacteriaceae</taxon>
        <taxon>Maribacter</taxon>
    </lineage>
</organism>
<dbReference type="RefSeq" id="WP_073246549.1">
    <property type="nucleotide sequence ID" value="NZ_FQZX01000003.1"/>
</dbReference>
<reference evidence="3" key="1">
    <citation type="submission" date="2016-11" db="EMBL/GenBank/DDBJ databases">
        <authorList>
            <person name="Varghese N."/>
            <person name="Submissions S."/>
        </authorList>
    </citation>
    <scope>NUCLEOTIDE SEQUENCE [LARGE SCALE GENOMIC DNA]</scope>
    <source>
        <strain evidence="3">DSM 16478</strain>
    </source>
</reference>
<evidence type="ECO:0000313" key="2">
    <source>
        <dbReference type="EMBL" id="SHK63807.1"/>
    </source>
</evidence>
<sequence length="120" mass="13154">MINKVIIAGGRDFNDYELLNKEASLFLSEIENGDAVQIVSGGAKGVDSMGERFAEENSLDVIVFPADWTKYGRAAGPKRNAQMAEYATHLLSFWDGKSRGTKSMISLAKKNKIEVKIVAI</sequence>
<dbReference type="EMBL" id="FQZX01000003">
    <property type="protein sequence ID" value="SHK63807.1"/>
    <property type="molecule type" value="Genomic_DNA"/>
</dbReference>
<dbReference type="InterPro" id="IPR019627">
    <property type="entry name" value="YAcAr"/>
</dbReference>
<dbReference type="AlphaFoldDB" id="A0A1M6U3P2"/>
<evidence type="ECO:0000313" key="3">
    <source>
        <dbReference type="Proteomes" id="UP000184314"/>
    </source>
</evidence>
<dbReference type="Pfam" id="PF10686">
    <property type="entry name" value="YAcAr"/>
    <property type="match status" value="1"/>
</dbReference>
<gene>
    <name evidence="2" type="ORF">SAMN04488007_3472</name>
</gene>
<evidence type="ECO:0000259" key="1">
    <source>
        <dbReference type="Pfam" id="PF10686"/>
    </source>
</evidence>
<dbReference type="STRING" id="228958.SAMN04488007_3472"/>
<protein>
    <recommendedName>
        <fullName evidence="1">YspA cpYpsA-related SLOG domain-containing protein</fullName>
    </recommendedName>
</protein>
<accession>A0A1M6U3P2</accession>
<keyword evidence="3" id="KW-1185">Reference proteome</keyword>